<accession>E7A0J4</accession>
<dbReference type="VEuPathDB" id="FungiDB:sr13667"/>
<keyword evidence="4" id="KW-1185">Reference proteome</keyword>
<dbReference type="InterPro" id="IPR011989">
    <property type="entry name" value="ARM-like"/>
</dbReference>
<evidence type="ECO:0000256" key="1">
    <source>
        <dbReference type="SAM" id="MobiDB-lite"/>
    </source>
</evidence>
<dbReference type="CDD" id="cd03676">
    <property type="entry name" value="NUDIX_Tnr3_like"/>
    <property type="match status" value="1"/>
</dbReference>
<organism evidence="3 4">
    <name type="scientific">Sporisorium reilianum (strain SRZ2)</name>
    <name type="common">Maize head smut fungus</name>
    <dbReference type="NCBI Taxonomy" id="999809"/>
    <lineage>
        <taxon>Eukaryota</taxon>
        <taxon>Fungi</taxon>
        <taxon>Dikarya</taxon>
        <taxon>Basidiomycota</taxon>
        <taxon>Ustilaginomycotina</taxon>
        <taxon>Ustilaginomycetes</taxon>
        <taxon>Ustilaginales</taxon>
        <taxon>Ustilaginaceae</taxon>
        <taxon>Sporisorium</taxon>
    </lineage>
</organism>
<dbReference type="InterPro" id="IPR031804">
    <property type="entry name" value="DUF4743"/>
</dbReference>
<dbReference type="InterPro" id="IPR015797">
    <property type="entry name" value="NUDIX_hydrolase-like_dom_sf"/>
</dbReference>
<reference evidence="3 4" key="1">
    <citation type="journal article" date="2010" name="Science">
        <title>Pathogenicity determinants in smut fungi revealed by genome comparison.</title>
        <authorList>
            <person name="Schirawski J."/>
            <person name="Mannhaupt G."/>
            <person name="Muench K."/>
            <person name="Brefort T."/>
            <person name="Schipper K."/>
            <person name="Doehlemann G."/>
            <person name="Di Stasio M."/>
            <person name="Roessel N."/>
            <person name="Mendoza-Mendoza A."/>
            <person name="Pester D."/>
            <person name="Mueller O."/>
            <person name="Winterberg B."/>
            <person name="Meyer E."/>
            <person name="Ghareeb H."/>
            <person name="Wollenberg T."/>
            <person name="Muensterkoetter M."/>
            <person name="Wong P."/>
            <person name="Walter M."/>
            <person name="Stukenbrock E."/>
            <person name="Gueldener U."/>
            <person name="Kahmann R."/>
        </authorList>
    </citation>
    <scope>NUCLEOTIDE SEQUENCE [LARGE SCALE GENOMIC DNA]</scope>
    <source>
        <strain evidence="4">SRZ2</strain>
    </source>
</reference>
<feature type="region of interest" description="Disordered" evidence="1">
    <location>
        <begin position="211"/>
        <end position="245"/>
    </location>
</feature>
<dbReference type="InterPro" id="IPR000086">
    <property type="entry name" value="NUDIX_hydrolase_dom"/>
</dbReference>
<feature type="region of interest" description="Disordered" evidence="1">
    <location>
        <begin position="965"/>
        <end position="1034"/>
    </location>
</feature>
<feature type="compositionally biased region" description="Low complexity" evidence="1">
    <location>
        <begin position="231"/>
        <end position="240"/>
    </location>
</feature>
<dbReference type="SUPFAM" id="SSF55811">
    <property type="entry name" value="Nudix"/>
    <property type="match status" value="1"/>
</dbReference>
<dbReference type="PANTHER" id="PTHR13622:SF8">
    <property type="entry name" value="THIAMIN PYROPHOSPHOKINASE 1"/>
    <property type="match status" value="1"/>
</dbReference>
<gene>
    <name evidence="3" type="ORF">sr13667</name>
</gene>
<proteinExistence type="predicted"/>
<dbReference type="InterPro" id="IPR016024">
    <property type="entry name" value="ARM-type_fold"/>
</dbReference>
<dbReference type="FunFam" id="3.90.79.10:FF:000019">
    <property type="entry name" value="Thiamin pyrophosphokinase, putative"/>
    <property type="match status" value="1"/>
</dbReference>
<feature type="domain" description="Nudix hydrolase" evidence="2">
    <location>
        <begin position="1256"/>
        <end position="1396"/>
    </location>
</feature>
<feature type="compositionally biased region" description="Low complexity" evidence="1">
    <location>
        <begin position="176"/>
        <end position="192"/>
    </location>
</feature>
<protein>
    <recommendedName>
        <fullName evidence="2">Nudix hydrolase domain-containing protein</fullName>
    </recommendedName>
</protein>
<dbReference type="SUPFAM" id="SSF48371">
    <property type="entry name" value="ARM repeat"/>
    <property type="match status" value="1"/>
</dbReference>
<dbReference type="PANTHER" id="PTHR13622">
    <property type="entry name" value="THIAMIN PYROPHOSPHOKINASE"/>
    <property type="match status" value="1"/>
</dbReference>
<dbReference type="EMBL" id="FQ311471">
    <property type="protein sequence ID" value="CBQ73001.1"/>
    <property type="molecule type" value="Genomic_DNA"/>
</dbReference>
<evidence type="ECO:0000259" key="2">
    <source>
        <dbReference type="PROSITE" id="PS51462"/>
    </source>
</evidence>
<dbReference type="Pfam" id="PF00293">
    <property type="entry name" value="NUDIX"/>
    <property type="match status" value="1"/>
</dbReference>
<dbReference type="GO" id="GO:0044715">
    <property type="term" value="F:8-oxo-dGDP phosphatase activity"/>
    <property type="evidence" value="ECO:0007669"/>
    <property type="project" value="TreeGrafter"/>
</dbReference>
<feature type="region of interest" description="Disordered" evidence="1">
    <location>
        <begin position="916"/>
        <end position="940"/>
    </location>
</feature>
<dbReference type="eggNOG" id="KOG4313">
    <property type="taxonomic scope" value="Eukaryota"/>
</dbReference>
<feature type="compositionally biased region" description="Basic and acidic residues" evidence="1">
    <location>
        <begin position="998"/>
        <end position="1009"/>
    </location>
</feature>
<evidence type="ECO:0000313" key="3">
    <source>
        <dbReference type="EMBL" id="CBQ73001.1"/>
    </source>
</evidence>
<feature type="compositionally biased region" description="Basic and acidic residues" evidence="1">
    <location>
        <begin position="918"/>
        <end position="927"/>
    </location>
</feature>
<dbReference type="PROSITE" id="PS51462">
    <property type="entry name" value="NUDIX"/>
    <property type="match status" value="1"/>
</dbReference>
<feature type="region of interest" description="Disordered" evidence="1">
    <location>
        <begin position="166"/>
        <end position="192"/>
    </location>
</feature>
<dbReference type="Pfam" id="PF15916">
    <property type="entry name" value="DUF4743"/>
    <property type="match status" value="1"/>
</dbReference>
<dbReference type="Gene3D" id="3.90.79.10">
    <property type="entry name" value="Nucleoside Triphosphate Pyrophosphohydrolase"/>
    <property type="match status" value="1"/>
</dbReference>
<dbReference type="Gene3D" id="1.25.10.10">
    <property type="entry name" value="Leucine-rich Repeat Variant"/>
    <property type="match status" value="1"/>
</dbReference>
<sequence>MLDPEWLLYVRAWMALVSPQSPFHPPSEQQPSPSRLVAAMSRSGESFTLLESGTSRIHFKLAKELEEASSPLQQDIIIMDTVAHLRKQLSSRSFSADVSKLTSALVTLLHCLQHYPTSTSALADRPSSIDASFALLPTLQLLSLATSWKDLLIAYQLLPFLLPQSDGPARRTKGETAPTSAASSTVAPHPAADDSSSLLLLNTFRANLSAATEDARQQVSRRDTDKRSRSPSRSRSSSRPAPQAKDALLQTSFRALASLKSLVTGTPRGPAVLPSLASTLVELTRHSDSSIRSMTLNAMLSCASIASKDSSDSDGQAEMLDAAITIVRLTLASTYAFSPGSNLDENHGMILAEMERRVDSSPNVLRACIRIVDHARAVGLITSQEAACHTIEVLQATRWAPMHLEVLALQQQRLASAVVGRTEGLRARTAARQRPSLQAEHDYHGTYAPWLVDACLSSLTISFASMLEPSFPLDDTARKEVLKAVLRIYHVASQGKAAALALCVSAARCIGALHLVPPSTAATSEPAGDRDGELAALWATLSTHVKAQLHSTNPNRKTAGIVLLDALLPLGWAQAKSEGDATMSSPDERPSPLGITEAEMGQLMALLADPDASIRKRALALLHRVDPGLTALLRSQLQSAVDEMVSARATNDASHASIQPDDASISLAKRLVEVALFAVSTDAASASVEAMAALEGSLTSALALDLFGSFARSSSASRDAWSAQTLISISSLPIARRIQLLSRLLARVTDSKHPSEPQSGLYLCCSLLVDLRVGELQGSGATAEAFVKWIDTDLLGSRGLSSVLWTSSGFQSSAVAAREVVLSIIARTISLVVSLSGSEQASRQLASGLGGLQSTLSKLVEVEEVAAVRLEAGNLQLICRTLLEPTSAQNEHVMDRLKALAVSSHTLQEATSALLELDSERVPSSRTEEEDSRSNSSTISSTSLLATASQLFAPNLRLNTRTSDHFAAARPSPRLPDSVLQSSRLLSPRDSTATLRSSRSDSRSKHSKAEASGLASTQDLHVSAIPSESKRLRDRSIAQAMSESIANLVLGSDAKSPSTDTQVIFSATSSGVLEEELELIDEVADPERRLDSAAKEGHEPSLLDLVHQCHNHEPWLDTTLTPFVLDGVQIGFLPARVVKACLDDSAEQLRAGSPPVLRKIRFAMKHREIVPPTASSRVCEAITFTSHYTTPEARTIGLNAVAQRWRQARIFPDPLDGWRDELYAIYGLNPQPGSRNPIAFKLERAACALFGFATFGVHLTAYTVEPTTGELKVWVPQRSSTKSTWPGYLDNSVAGGIVAGDLPMESMVRECEEEANLEQALVERHIKQTGVLSYCYRTQRGWIQPEVEYVYDLPLPADVELQPKDGEVDHFELMTLEQVYGKMREGKFKANCVLVLLDFLIRHGHITADGEAGYRQIVAQLHVDLRLPGP</sequence>
<dbReference type="OrthoDB" id="10261522at2759"/>
<dbReference type="Proteomes" id="UP000008867">
    <property type="component" value="Chromosome 6"/>
</dbReference>
<evidence type="ECO:0000313" key="4">
    <source>
        <dbReference type="Proteomes" id="UP000008867"/>
    </source>
</evidence>
<dbReference type="HOGENOM" id="CLU_251955_0_0_1"/>
<name>E7A0J4_SPORE</name>
<feature type="compositionally biased region" description="Basic and acidic residues" evidence="1">
    <location>
        <begin position="213"/>
        <end position="228"/>
    </location>
</feature>